<sequence length="219" mass="25361">MSREPKVQLPHMYLITYNLVSTVLWAVIFVTNLKDIVAVLFPGTFDSYYLSHEFTDFPHKLLVITQVMNTICEILHSLTGLTKSPVSVVLLQFFARDVICIGVCYLVPLSSGNYSPAFMGLLVAWSVVELIRYPYYLLKIGGFQVPGWLNWLRYSAFLVLYPLGLVTEPVVVYKSLAYIDNWFHYYFFTLGLGMYIPGMYILYSYMLKQRRKMLSHKTK</sequence>
<keyword evidence="2" id="KW-1185">Reference proteome</keyword>
<comment type="caution">
    <text evidence="1">The sequence shown here is derived from an EMBL/GenBank/DDBJ whole genome shotgun (WGS) entry which is preliminary data.</text>
</comment>
<evidence type="ECO:0000313" key="1">
    <source>
        <dbReference type="EMBL" id="CAH6719664.1"/>
    </source>
</evidence>
<protein>
    <submittedName>
        <fullName evidence="1">Very-long-chain (3R)-3-hydroxyacyl-CoA dehydratase Phs1p</fullName>
    </submittedName>
</protein>
<dbReference type="EMBL" id="CALSDN010000002">
    <property type="protein sequence ID" value="CAH6719664.1"/>
    <property type="molecule type" value="Genomic_DNA"/>
</dbReference>
<name>A0ACA9Y3X6_9ASCO</name>
<organism evidence="1 2">
    <name type="scientific">[Candida] jaroonii</name>
    <dbReference type="NCBI Taxonomy" id="467808"/>
    <lineage>
        <taxon>Eukaryota</taxon>
        <taxon>Fungi</taxon>
        <taxon>Dikarya</taxon>
        <taxon>Ascomycota</taxon>
        <taxon>Saccharomycotina</taxon>
        <taxon>Pichiomycetes</taxon>
        <taxon>Debaryomycetaceae</taxon>
        <taxon>Yamadazyma</taxon>
    </lineage>
</organism>
<evidence type="ECO:0000313" key="2">
    <source>
        <dbReference type="Proteomes" id="UP001152531"/>
    </source>
</evidence>
<gene>
    <name evidence="1" type="ORF">CLIB1444_02S13718</name>
</gene>
<reference evidence="1" key="1">
    <citation type="submission" date="2022-06" db="EMBL/GenBank/DDBJ databases">
        <authorList>
            <person name="Legras J.-L."/>
            <person name="Devillers H."/>
            <person name="Grondin C."/>
        </authorList>
    </citation>
    <scope>NUCLEOTIDE SEQUENCE</scope>
    <source>
        <strain evidence="1">CLIB 1444</strain>
    </source>
</reference>
<accession>A0ACA9Y3X6</accession>
<dbReference type="Proteomes" id="UP001152531">
    <property type="component" value="Unassembled WGS sequence"/>
</dbReference>
<proteinExistence type="predicted"/>